<protein>
    <submittedName>
        <fullName evidence="1">Uncharacterized protein</fullName>
    </submittedName>
</protein>
<sequence length="146" mass="15845">MDEISHILTGTVVRSVGRAVDMGVVEFEGSGGETVMAHLQCPFRMLHDGKIVLGSADMRYAQKGAGERAFDEFRMIFDARTAKLNTILAELRPRVEDVRVGEGGELTVSWAPGFRLTAFPDCSGAMEAWRVLVRGGAHHGFPPGTV</sequence>
<dbReference type="eggNOG" id="ENOG50323QQ">
    <property type="taxonomic scope" value="Bacteria"/>
</dbReference>
<organism evidence="1 2">
    <name type="scientific">Streptomyces resistomycificus</name>
    <dbReference type="NCBI Taxonomy" id="67356"/>
    <lineage>
        <taxon>Bacteria</taxon>
        <taxon>Bacillati</taxon>
        <taxon>Actinomycetota</taxon>
        <taxon>Actinomycetes</taxon>
        <taxon>Kitasatosporales</taxon>
        <taxon>Streptomycetaceae</taxon>
        <taxon>Streptomyces</taxon>
        <taxon>Streptomyces aurantiacus group</taxon>
    </lineage>
</organism>
<name>A0A0L8L2X5_9ACTN</name>
<dbReference type="RefSeq" id="WP_030044353.1">
    <property type="nucleotide sequence ID" value="NZ_KL575646.1"/>
</dbReference>
<dbReference type="OrthoDB" id="3624663at2"/>
<reference evidence="2" key="1">
    <citation type="submission" date="2015-07" db="EMBL/GenBank/DDBJ databases">
        <authorList>
            <person name="Ju K.-S."/>
            <person name="Doroghazi J.R."/>
            <person name="Metcalf W.W."/>
        </authorList>
    </citation>
    <scope>NUCLEOTIDE SEQUENCE [LARGE SCALE GENOMIC DNA]</scope>
    <source>
        <strain evidence="2">NRRL 2290</strain>
    </source>
</reference>
<comment type="caution">
    <text evidence="1">The sequence shown here is derived from an EMBL/GenBank/DDBJ whole genome shotgun (WGS) entry which is preliminary data.</text>
</comment>
<dbReference type="EMBL" id="LGUS01000184">
    <property type="protein sequence ID" value="KOG32429.1"/>
    <property type="molecule type" value="Genomic_DNA"/>
</dbReference>
<dbReference type="PATRIC" id="fig|67356.5.peg.5809"/>
<proteinExistence type="predicted"/>
<accession>A0A0L8L2X5</accession>
<evidence type="ECO:0000313" key="2">
    <source>
        <dbReference type="Proteomes" id="UP000037251"/>
    </source>
</evidence>
<gene>
    <name evidence="1" type="ORF">ADK37_27120</name>
</gene>
<evidence type="ECO:0000313" key="1">
    <source>
        <dbReference type="EMBL" id="KOG32429.1"/>
    </source>
</evidence>
<dbReference type="AlphaFoldDB" id="A0A0L8L2X5"/>
<dbReference type="Proteomes" id="UP000037251">
    <property type="component" value="Unassembled WGS sequence"/>
</dbReference>
<keyword evidence="2" id="KW-1185">Reference proteome</keyword>